<evidence type="ECO:0000313" key="4">
    <source>
        <dbReference type="EMBL" id="TCJ16080.1"/>
    </source>
</evidence>
<proteinExistence type="predicted"/>
<evidence type="ECO:0000313" key="5">
    <source>
        <dbReference type="Proteomes" id="UP000295443"/>
    </source>
</evidence>
<dbReference type="EMBL" id="SJZB01000020">
    <property type="protein sequence ID" value="TCJ16080.1"/>
    <property type="molecule type" value="Genomic_DNA"/>
</dbReference>
<dbReference type="PANTHER" id="PTHR34606:SF4">
    <property type="entry name" value="OUTER MEMBRANE LIPOPROTEIN DOLP"/>
    <property type="match status" value="1"/>
</dbReference>
<keyword evidence="5" id="KW-1185">Reference proteome</keyword>
<keyword evidence="1 2" id="KW-0732">Signal</keyword>
<evidence type="ECO:0000256" key="2">
    <source>
        <dbReference type="SAM" id="SignalP"/>
    </source>
</evidence>
<dbReference type="SMART" id="SM00749">
    <property type="entry name" value="BON"/>
    <property type="match status" value="2"/>
</dbReference>
<evidence type="ECO:0000256" key="1">
    <source>
        <dbReference type="ARBA" id="ARBA00022729"/>
    </source>
</evidence>
<dbReference type="Pfam" id="PF04972">
    <property type="entry name" value="BON"/>
    <property type="match status" value="2"/>
</dbReference>
<comment type="caution">
    <text evidence="4">The sequence shown here is derived from an EMBL/GenBank/DDBJ whole genome shotgun (WGS) entry which is preliminary data.</text>
</comment>
<dbReference type="RefSeq" id="WP_131445350.1">
    <property type="nucleotide sequence ID" value="NZ_SJZB01000020.1"/>
</dbReference>
<dbReference type="PROSITE" id="PS50914">
    <property type="entry name" value="BON"/>
    <property type="match status" value="2"/>
</dbReference>
<organism evidence="4 5">
    <name type="scientific">Parasulfuritortus cantonensis</name>
    <dbReference type="NCBI Taxonomy" id="2528202"/>
    <lineage>
        <taxon>Bacteria</taxon>
        <taxon>Pseudomonadati</taxon>
        <taxon>Pseudomonadota</taxon>
        <taxon>Betaproteobacteria</taxon>
        <taxon>Nitrosomonadales</taxon>
        <taxon>Thiobacillaceae</taxon>
        <taxon>Parasulfuritortus</taxon>
    </lineage>
</organism>
<dbReference type="InterPro" id="IPR007055">
    <property type="entry name" value="BON_dom"/>
</dbReference>
<dbReference type="PANTHER" id="PTHR34606">
    <property type="entry name" value="BON DOMAIN-CONTAINING PROTEIN"/>
    <property type="match status" value="1"/>
</dbReference>
<gene>
    <name evidence="4" type="ORF">EZJ19_05665</name>
</gene>
<protein>
    <submittedName>
        <fullName evidence="4">BON domain-containing protein</fullName>
    </submittedName>
</protein>
<dbReference type="AlphaFoldDB" id="A0A4R1BFY1"/>
<dbReference type="Gene3D" id="3.30.1340.30">
    <property type="match status" value="2"/>
</dbReference>
<feature type="chain" id="PRO_5020665356" evidence="2">
    <location>
        <begin position="23"/>
        <end position="193"/>
    </location>
</feature>
<dbReference type="InterPro" id="IPR051686">
    <property type="entry name" value="Lipoprotein_DolP"/>
</dbReference>
<dbReference type="InterPro" id="IPR014004">
    <property type="entry name" value="Transpt-assoc_nodulatn_dom_bac"/>
</dbReference>
<sequence>MPSCYRASLFALAAFATAVGIAGCTAVAGGAAATGALMAEDRRTPSTYLMDEEIELKAASRLREQAIEGVHVNFTSFNRRLLLTGEVPTTSVKGRVADLARTLPNVREIANELVLGVPTSLTSRSNDGYTTAKVKTRFLDDNRFNALHVKVVTENDVVYLMGLVKHAEANAAAETASRVSGVRRVVKVFEYTD</sequence>
<feature type="domain" description="BON" evidence="3">
    <location>
        <begin position="50"/>
        <end position="117"/>
    </location>
</feature>
<feature type="domain" description="BON" evidence="3">
    <location>
        <begin position="126"/>
        <end position="193"/>
    </location>
</feature>
<feature type="signal peptide" evidence="2">
    <location>
        <begin position="1"/>
        <end position="22"/>
    </location>
</feature>
<dbReference type="PROSITE" id="PS51257">
    <property type="entry name" value="PROKAR_LIPOPROTEIN"/>
    <property type="match status" value="1"/>
</dbReference>
<dbReference type="Proteomes" id="UP000295443">
    <property type="component" value="Unassembled WGS sequence"/>
</dbReference>
<reference evidence="4 5" key="1">
    <citation type="submission" date="2019-03" db="EMBL/GenBank/DDBJ databases">
        <title>Genome sequence of Thiobacillaceae bacterium LSR1, a sulfur-oxidizing bacterium isolated from freshwater sediment.</title>
        <authorList>
            <person name="Li S."/>
        </authorList>
    </citation>
    <scope>NUCLEOTIDE SEQUENCE [LARGE SCALE GENOMIC DNA]</scope>
    <source>
        <strain evidence="4 5">LSR1</strain>
    </source>
</reference>
<name>A0A4R1BFY1_9PROT</name>
<evidence type="ECO:0000259" key="3">
    <source>
        <dbReference type="PROSITE" id="PS50914"/>
    </source>
</evidence>
<accession>A0A4R1BFY1</accession>
<dbReference type="OrthoDB" id="5294487at2"/>